<evidence type="ECO:0000313" key="3">
    <source>
        <dbReference type="EMBL" id="XBV85433.1"/>
    </source>
</evidence>
<organism evidence="3">
    <name type="scientific">Deinococcus sonorensis KR-87</name>
    <dbReference type="NCBI Taxonomy" id="694439"/>
    <lineage>
        <taxon>Bacteria</taxon>
        <taxon>Thermotogati</taxon>
        <taxon>Deinococcota</taxon>
        <taxon>Deinococci</taxon>
        <taxon>Deinococcales</taxon>
        <taxon>Deinococcaceae</taxon>
        <taxon>Deinococcus</taxon>
    </lineage>
</organism>
<feature type="chain" id="PRO_5043739426" evidence="1">
    <location>
        <begin position="21"/>
        <end position="163"/>
    </location>
</feature>
<evidence type="ECO:0000256" key="1">
    <source>
        <dbReference type="SAM" id="SignalP"/>
    </source>
</evidence>
<dbReference type="InterPro" id="IPR004864">
    <property type="entry name" value="LEA_2"/>
</dbReference>
<protein>
    <submittedName>
        <fullName evidence="3">LEA type 2 family protein</fullName>
    </submittedName>
</protein>
<dbReference type="Pfam" id="PF03168">
    <property type="entry name" value="LEA_2"/>
    <property type="match status" value="1"/>
</dbReference>
<name>A0AAU7UAN0_9DEIO</name>
<accession>A0AAU7UAN0</accession>
<dbReference type="GO" id="GO:0009269">
    <property type="term" value="P:response to desiccation"/>
    <property type="evidence" value="ECO:0007669"/>
    <property type="project" value="InterPro"/>
</dbReference>
<gene>
    <name evidence="3" type="ORF">ABOD76_18670</name>
</gene>
<sequence length="163" mass="17496">MRLLPRLLLPSLALTLAACAPRQVIQVPTFQVQSVRLTGLDLPLGGRPATAYLTLNLRVQNPNPLPLRMANIAGTFVLDGQEVGRVNLPDVALPARGEALQRADVSLPLTLNSLSSFLRVARGQQVSYRLDGSFTADLGLLGRPTFGPFTLVQGLLQQPAILP</sequence>
<reference evidence="3" key="1">
    <citation type="submission" date="2024-06" db="EMBL/GenBank/DDBJ databases">
        <title>Draft Genome Sequence of Deinococcus sonorensis Type Strain KR-87, a Biofilm Producing Representative of the Genus Deinococcus.</title>
        <authorList>
            <person name="Boren L.S."/>
            <person name="Grosso R.A."/>
            <person name="Hugenberg-Cox A.N."/>
            <person name="Hill J.T.E."/>
            <person name="Albert C.M."/>
            <person name="Tuohy J.M."/>
        </authorList>
    </citation>
    <scope>NUCLEOTIDE SEQUENCE</scope>
    <source>
        <strain evidence="3">KR-87</strain>
    </source>
</reference>
<evidence type="ECO:0000259" key="2">
    <source>
        <dbReference type="SMART" id="SM00769"/>
    </source>
</evidence>
<keyword evidence="1" id="KW-0732">Signal</keyword>
<dbReference type="InterPro" id="IPR013990">
    <property type="entry name" value="WHy-dom"/>
</dbReference>
<dbReference type="SUPFAM" id="SSF117070">
    <property type="entry name" value="LEA14-like"/>
    <property type="match status" value="1"/>
</dbReference>
<dbReference type="Gene3D" id="2.60.40.1820">
    <property type="match status" value="1"/>
</dbReference>
<feature type="signal peptide" evidence="1">
    <location>
        <begin position="1"/>
        <end position="20"/>
    </location>
</feature>
<dbReference type="RefSeq" id="WP_350243470.1">
    <property type="nucleotide sequence ID" value="NZ_CP158299.1"/>
</dbReference>
<dbReference type="KEGG" id="dsc:ABOD76_18670"/>
<feature type="domain" description="Water stress and hypersensitive response" evidence="2">
    <location>
        <begin position="35"/>
        <end position="152"/>
    </location>
</feature>
<dbReference type="PROSITE" id="PS51257">
    <property type="entry name" value="PROKAR_LIPOPROTEIN"/>
    <property type="match status" value="1"/>
</dbReference>
<dbReference type="AlphaFoldDB" id="A0AAU7UAN0"/>
<dbReference type="EMBL" id="CP158299">
    <property type="protein sequence ID" value="XBV85433.1"/>
    <property type="molecule type" value="Genomic_DNA"/>
</dbReference>
<proteinExistence type="predicted"/>
<dbReference type="SMART" id="SM00769">
    <property type="entry name" value="WHy"/>
    <property type="match status" value="1"/>
</dbReference>